<keyword evidence="3" id="KW-1185">Reference proteome</keyword>
<protein>
    <submittedName>
        <fullName evidence="2">Uncharacterized protein</fullName>
    </submittedName>
</protein>
<name>A0A975TBQ7_9NOST</name>
<gene>
    <name evidence="2" type="ORF">B6N60_04601</name>
</gene>
<keyword evidence="1" id="KW-1133">Transmembrane helix</keyword>
<organism evidence="2 3">
    <name type="scientific">Richelia sinica FACHB-800</name>
    <dbReference type="NCBI Taxonomy" id="1357546"/>
    <lineage>
        <taxon>Bacteria</taxon>
        <taxon>Bacillati</taxon>
        <taxon>Cyanobacteriota</taxon>
        <taxon>Cyanophyceae</taxon>
        <taxon>Nostocales</taxon>
        <taxon>Nostocaceae</taxon>
        <taxon>Richelia</taxon>
    </lineage>
</organism>
<evidence type="ECO:0000313" key="3">
    <source>
        <dbReference type="Proteomes" id="UP000683511"/>
    </source>
</evidence>
<evidence type="ECO:0000313" key="2">
    <source>
        <dbReference type="EMBL" id="QXE25881.1"/>
    </source>
</evidence>
<dbReference type="KEGG" id="rsin:B6N60_04601"/>
<sequence>MLCSSKALAAITHSVIRILSGLFWPVLVTHPVSGFAHLGFPNL</sequence>
<dbReference type="AlphaFoldDB" id="A0A975TBQ7"/>
<dbReference type="EMBL" id="CP021056">
    <property type="protein sequence ID" value="QXE25881.1"/>
    <property type="molecule type" value="Genomic_DNA"/>
</dbReference>
<reference evidence="2" key="1">
    <citation type="submission" date="2017-04" db="EMBL/GenBank/DDBJ databases">
        <title>Genome deletions in a multicellular cyanobacterial endosymbiont for morphological adaptation in marine diatoms.</title>
        <authorList>
            <person name="Wang Y."/>
            <person name="Gao H."/>
            <person name="Li R."/>
            <person name="Xu X."/>
        </authorList>
    </citation>
    <scope>NUCLEOTIDE SEQUENCE</scope>
    <source>
        <strain evidence="2">FACHB 800</strain>
    </source>
</reference>
<evidence type="ECO:0000256" key="1">
    <source>
        <dbReference type="SAM" id="Phobius"/>
    </source>
</evidence>
<accession>A0A975TBQ7</accession>
<keyword evidence="1" id="KW-0472">Membrane</keyword>
<dbReference type="Proteomes" id="UP000683511">
    <property type="component" value="Chromosome"/>
</dbReference>
<keyword evidence="1" id="KW-0812">Transmembrane</keyword>
<proteinExistence type="predicted"/>
<feature type="transmembrane region" description="Helical" evidence="1">
    <location>
        <begin position="7"/>
        <end position="27"/>
    </location>
</feature>